<dbReference type="InterPro" id="IPR049241">
    <property type="entry name" value="DUF6876"/>
</dbReference>
<evidence type="ECO:0000259" key="1">
    <source>
        <dbReference type="Pfam" id="PF21781"/>
    </source>
</evidence>
<proteinExistence type="predicted"/>
<dbReference type="GeneID" id="57097338"/>
<comment type="caution">
    <text evidence="2">The sequence shown here is derived from an EMBL/GenBank/DDBJ whole genome shotgun (WGS) entry which is preliminary data.</text>
</comment>
<reference evidence="2 3" key="1">
    <citation type="submission" date="2015-02" db="EMBL/GenBank/DDBJ databases">
        <title>Nostoc linckia genome annotation.</title>
        <authorList>
            <person name="Zhou Z."/>
        </authorList>
    </citation>
    <scope>NUCLEOTIDE SEQUENCE [LARGE SCALE GENOMIC DNA]</scope>
    <source>
        <strain evidence="3">z8</strain>
    </source>
</reference>
<organism evidence="2 3">
    <name type="scientific">Nostoc linckia z8</name>
    <dbReference type="NCBI Taxonomy" id="1628746"/>
    <lineage>
        <taxon>Bacteria</taxon>
        <taxon>Bacillati</taxon>
        <taxon>Cyanobacteriota</taxon>
        <taxon>Cyanophyceae</taxon>
        <taxon>Nostocales</taxon>
        <taxon>Nostocaceae</taxon>
        <taxon>Nostoc</taxon>
    </lineage>
</organism>
<evidence type="ECO:0000313" key="2">
    <source>
        <dbReference type="EMBL" id="PHK00795.1"/>
    </source>
</evidence>
<gene>
    <name evidence="2" type="ORF">VF08_23260</name>
</gene>
<dbReference type="Proteomes" id="UP000222310">
    <property type="component" value="Unassembled WGS sequence"/>
</dbReference>
<dbReference type="EMBL" id="LAHD01000078">
    <property type="protein sequence ID" value="PHK00795.1"/>
    <property type="molecule type" value="Genomic_DNA"/>
</dbReference>
<dbReference type="AlphaFoldDB" id="A0A9Q5Z929"/>
<dbReference type="RefSeq" id="WP_099076677.1">
    <property type="nucleotide sequence ID" value="NZ_LAHD01000078.1"/>
</dbReference>
<sequence length="123" mass="14411">MSITLEDLSHFSGSLQWFPHSFNPRFLYTEGVLYLGERGQAFWLIDLIFSWQPEISRQKVQVFQMWLIEVNLEAKTAVITATDGNNNQIARQEIEHTDFPLEKLKLYVQFDGEHSTLMLPSEY</sequence>
<dbReference type="Pfam" id="PF21781">
    <property type="entry name" value="DUF6876"/>
    <property type="match status" value="1"/>
</dbReference>
<protein>
    <recommendedName>
        <fullName evidence="1">DUF6876 domain-containing protein</fullName>
    </recommendedName>
</protein>
<name>A0A9Q5Z929_NOSLI</name>
<feature type="domain" description="DUF6876" evidence="1">
    <location>
        <begin position="4"/>
        <end position="123"/>
    </location>
</feature>
<evidence type="ECO:0000313" key="3">
    <source>
        <dbReference type="Proteomes" id="UP000222310"/>
    </source>
</evidence>
<accession>A0A9Q5Z929</accession>